<protein>
    <submittedName>
        <fullName evidence="2">Uncharacterized protein</fullName>
    </submittedName>
</protein>
<keyword evidence="1" id="KW-0472">Membrane</keyword>
<dbReference type="EMBL" id="JAOYFB010000038">
    <property type="protein sequence ID" value="KAK4027383.1"/>
    <property type="molecule type" value="Genomic_DNA"/>
</dbReference>
<organism evidence="2 3">
    <name type="scientific">Daphnia magna</name>
    <dbReference type="NCBI Taxonomy" id="35525"/>
    <lineage>
        <taxon>Eukaryota</taxon>
        <taxon>Metazoa</taxon>
        <taxon>Ecdysozoa</taxon>
        <taxon>Arthropoda</taxon>
        <taxon>Crustacea</taxon>
        <taxon>Branchiopoda</taxon>
        <taxon>Diplostraca</taxon>
        <taxon>Cladocera</taxon>
        <taxon>Anomopoda</taxon>
        <taxon>Daphniidae</taxon>
        <taxon>Daphnia</taxon>
    </lineage>
</organism>
<accession>A0ABR0AQI2</accession>
<proteinExistence type="predicted"/>
<evidence type="ECO:0000313" key="2">
    <source>
        <dbReference type="EMBL" id="KAK4027383.1"/>
    </source>
</evidence>
<keyword evidence="1" id="KW-0812">Transmembrane</keyword>
<dbReference type="Proteomes" id="UP001234178">
    <property type="component" value="Unassembled WGS sequence"/>
</dbReference>
<gene>
    <name evidence="2" type="ORF">OUZ56_016417</name>
</gene>
<dbReference type="SUPFAM" id="SSF52540">
    <property type="entry name" value="P-loop containing nucleoside triphosphate hydrolases"/>
    <property type="match status" value="1"/>
</dbReference>
<dbReference type="Gene3D" id="3.40.50.300">
    <property type="entry name" value="P-loop containing nucleotide triphosphate hydrolases"/>
    <property type="match status" value="1"/>
</dbReference>
<name>A0ABR0AQI2_9CRUS</name>
<sequence length="179" mass="19700">MSSLAPHFSNFRKIILSTNIAEKSLTVPDVTYVIYFCLIKELVTDPDTNLSRPVGRIPPTSADYYSAGYTIKLPPQCKRENGREPDSNDLSISSPPGILDTIRSDQNLSSCVAEKSLSSSLFESLLFHGAATSAECGKLMFLFSSIAFVLLSCCFDVDYSIFIKQMDYSRGDDAVKAKN</sequence>
<evidence type="ECO:0000256" key="1">
    <source>
        <dbReference type="SAM" id="Phobius"/>
    </source>
</evidence>
<reference evidence="2 3" key="1">
    <citation type="journal article" date="2023" name="Nucleic Acids Res.">
        <title>The hologenome of Daphnia magna reveals possible DNA methylation and microbiome-mediated evolution of the host genome.</title>
        <authorList>
            <person name="Chaturvedi A."/>
            <person name="Li X."/>
            <person name="Dhandapani V."/>
            <person name="Marshall H."/>
            <person name="Kissane S."/>
            <person name="Cuenca-Cambronero M."/>
            <person name="Asole G."/>
            <person name="Calvet F."/>
            <person name="Ruiz-Romero M."/>
            <person name="Marangio P."/>
            <person name="Guigo R."/>
            <person name="Rago D."/>
            <person name="Mirbahai L."/>
            <person name="Eastwood N."/>
            <person name="Colbourne J.K."/>
            <person name="Zhou J."/>
            <person name="Mallon E."/>
            <person name="Orsini L."/>
        </authorList>
    </citation>
    <scope>NUCLEOTIDE SEQUENCE [LARGE SCALE GENOMIC DNA]</scope>
    <source>
        <strain evidence="2">LRV0_1</strain>
    </source>
</reference>
<feature type="transmembrane region" description="Helical" evidence="1">
    <location>
        <begin position="139"/>
        <end position="162"/>
    </location>
</feature>
<dbReference type="InterPro" id="IPR027417">
    <property type="entry name" value="P-loop_NTPase"/>
</dbReference>
<evidence type="ECO:0000313" key="3">
    <source>
        <dbReference type="Proteomes" id="UP001234178"/>
    </source>
</evidence>
<keyword evidence="1" id="KW-1133">Transmembrane helix</keyword>
<comment type="caution">
    <text evidence="2">The sequence shown here is derived from an EMBL/GenBank/DDBJ whole genome shotgun (WGS) entry which is preliminary data.</text>
</comment>
<keyword evidence="3" id="KW-1185">Reference proteome</keyword>